<dbReference type="SUPFAM" id="SSF49464">
    <property type="entry name" value="Carboxypeptidase regulatory domain-like"/>
    <property type="match status" value="1"/>
</dbReference>
<dbReference type="InterPro" id="IPR037066">
    <property type="entry name" value="Plug_dom_sf"/>
</dbReference>
<feature type="domain" description="TonB-dependent receptor plug" evidence="14">
    <location>
        <begin position="124"/>
        <end position="233"/>
    </location>
</feature>
<sequence length="757" mass="80370">MFTLRHVAALAIVTLHSAAARAAAQSPDSLATLRVGVTHDSLPVEGALVRSGRVGASTDASGSATLRLVAGAHVVVTARLGFRPDTTRLVLRAGQDTLVTVRLADQSAEVEALVVTATRAERRVEDTPLRVEVIDEEEVAEKVSMTPGDIAMMLNETSGLRVQSTNPALGGANVRVQGLRGRYTLLLADGLPLYGGQSGGLGLLQIPPVDLQRVEVIKGTASALYGSAALGGVIDLVSRRPDSTRTVLVNGTSRGGTDAVFFGGARATGWGYTLLAGAHGQRQNDLDGDGWTDMPGYERAVVRPRLYLDGAHRSAFLTAGVTMEDRRGGTMDGRVVPAGTPYVEALRTRRADVGGLARWVLPDSGALRGAIVTVRGSAMEQRHGHRFGDVREHDRHRTAFGEAALAVPRGRATWVVGAAFQRDAYHAADVAGFDYAYDVPAAFAQADVDPAPWLSLSTSARVDAHSAYGTFVSPRVSLLARRPAADAALAGWTTRLSGGTGAFAPTPFTEETEAVGLTPLVPLRGLVAERARSASLDVGGPIVTPLGRLELDATAFGSRVSHALQTRELAVATVGDPRPIALVNAPASTHTWGGELLARLVRELGAPERSLRVTATYAYLRATECDPDVVSVAGCLRRREVPLTPRHAAGLVASVEQEAKSRVGVELYYTGRQSLDDDPFRTRSRPYAVVGLLAERAFETRAGVARVFVNLENLGDVRQTRVDPLLRPTRGRGGRWTTDVWSLLEGRTVNAGVRLAF</sequence>
<dbReference type="GO" id="GO:0044718">
    <property type="term" value="P:siderophore transmembrane transport"/>
    <property type="evidence" value="ECO:0007669"/>
    <property type="project" value="TreeGrafter"/>
</dbReference>
<dbReference type="KEGG" id="gba:J421_1224"/>
<evidence type="ECO:0000256" key="7">
    <source>
        <dbReference type="ARBA" id="ARBA00023136"/>
    </source>
</evidence>
<proteinExistence type="inferred from homology"/>
<dbReference type="GO" id="GO:0009279">
    <property type="term" value="C:cell outer membrane"/>
    <property type="evidence" value="ECO:0007669"/>
    <property type="project" value="UniProtKB-SubCell"/>
</dbReference>
<dbReference type="PANTHER" id="PTHR30069">
    <property type="entry name" value="TONB-DEPENDENT OUTER MEMBRANE RECEPTOR"/>
    <property type="match status" value="1"/>
</dbReference>
<gene>
    <name evidence="15" type="ORF">J421_1224</name>
</gene>
<dbReference type="InterPro" id="IPR008969">
    <property type="entry name" value="CarboxyPept-like_regulatory"/>
</dbReference>
<keyword evidence="9 10" id="KW-0998">Cell outer membrane</keyword>
<dbReference type="InParanoid" id="W0RDA6"/>
<dbReference type="PROSITE" id="PS52016">
    <property type="entry name" value="TONB_DEPENDENT_REC_3"/>
    <property type="match status" value="1"/>
</dbReference>
<feature type="signal peptide" evidence="12">
    <location>
        <begin position="1"/>
        <end position="22"/>
    </location>
</feature>
<feature type="chain" id="PRO_5004794820" evidence="12">
    <location>
        <begin position="23"/>
        <end position="757"/>
    </location>
</feature>
<evidence type="ECO:0000313" key="15">
    <source>
        <dbReference type="EMBL" id="AHG88761.1"/>
    </source>
</evidence>
<dbReference type="STRING" id="861299.J421_1224"/>
<keyword evidence="6 11" id="KW-0798">TonB box</keyword>
<protein>
    <submittedName>
        <fullName evidence="15">TonB-dependent receptor plug</fullName>
    </submittedName>
</protein>
<dbReference type="OrthoDB" id="9760333at2"/>
<reference evidence="15 16" key="1">
    <citation type="journal article" date="2014" name="Genome Announc.">
        <title>Genome Sequence and Methylome of Soil Bacterium Gemmatirosa kalamazoonensis KBS708T, a Member of the Rarely Cultivated Gemmatimonadetes Phylum.</title>
        <authorList>
            <person name="Debruyn J.M."/>
            <person name="Radosevich M."/>
            <person name="Wommack K.E."/>
            <person name="Polson S.W."/>
            <person name="Hauser L.J."/>
            <person name="Fawaz M.N."/>
            <person name="Korlach J."/>
            <person name="Tsai Y.C."/>
        </authorList>
    </citation>
    <scope>NUCLEOTIDE SEQUENCE [LARGE SCALE GENOMIC DNA]</scope>
    <source>
        <strain evidence="15 16">KBS708</strain>
    </source>
</reference>
<keyword evidence="3 10" id="KW-1134">Transmembrane beta strand</keyword>
<dbReference type="EMBL" id="CP007128">
    <property type="protein sequence ID" value="AHG88761.1"/>
    <property type="molecule type" value="Genomic_DNA"/>
</dbReference>
<evidence type="ECO:0000256" key="1">
    <source>
        <dbReference type="ARBA" id="ARBA00004571"/>
    </source>
</evidence>
<dbReference type="InterPro" id="IPR039426">
    <property type="entry name" value="TonB-dep_rcpt-like"/>
</dbReference>
<evidence type="ECO:0000256" key="5">
    <source>
        <dbReference type="ARBA" id="ARBA00022729"/>
    </source>
</evidence>
<evidence type="ECO:0000256" key="8">
    <source>
        <dbReference type="ARBA" id="ARBA00023170"/>
    </source>
</evidence>
<organism evidence="15 16">
    <name type="scientific">Gemmatirosa kalamazoonensis</name>
    <dbReference type="NCBI Taxonomy" id="861299"/>
    <lineage>
        <taxon>Bacteria</taxon>
        <taxon>Pseudomonadati</taxon>
        <taxon>Gemmatimonadota</taxon>
        <taxon>Gemmatimonadia</taxon>
        <taxon>Gemmatimonadales</taxon>
        <taxon>Gemmatimonadaceae</taxon>
        <taxon>Gemmatirosa</taxon>
    </lineage>
</organism>
<evidence type="ECO:0000256" key="9">
    <source>
        <dbReference type="ARBA" id="ARBA00023237"/>
    </source>
</evidence>
<keyword evidence="2 10" id="KW-0813">Transport</keyword>
<keyword evidence="16" id="KW-1185">Reference proteome</keyword>
<keyword evidence="8 15" id="KW-0675">Receptor</keyword>
<keyword evidence="5 12" id="KW-0732">Signal</keyword>
<dbReference type="eggNOG" id="COG4771">
    <property type="taxonomic scope" value="Bacteria"/>
</dbReference>
<evidence type="ECO:0000256" key="6">
    <source>
        <dbReference type="ARBA" id="ARBA00023077"/>
    </source>
</evidence>
<evidence type="ECO:0000256" key="12">
    <source>
        <dbReference type="SAM" id="SignalP"/>
    </source>
</evidence>
<dbReference type="Gene3D" id="2.40.170.20">
    <property type="entry name" value="TonB-dependent receptor, beta-barrel domain"/>
    <property type="match status" value="1"/>
</dbReference>
<dbReference type="InterPro" id="IPR012910">
    <property type="entry name" value="Plug_dom"/>
</dbReference>
<dbReference type="Pfam" id="PF00593">
    <property type="entry name" value="TonB_dep_Rec_b-barrel"/>
    <property type="match status" value="1"/>
</dbReference>
<dbReference type="Pfam" id="PF07715">
    <property type="entry name" value="Plug"/>
    <property type="match status" value="1"/>
</dbReference>
<dbReference type="HOGENOM" id="CLU_022656_0_0_0"/>
<evidence type="ECO:0000256" key="10">
    <source>
        <dbReference type="PROSITE-ProRule" id="PRU01360"/>
    </source>
</evidence>
<name>W0RDA6_9BACT</name>
<evidence type="ECO:0000256" key="2">
    <source>
        <dbReference type="ARBA" id="ARBA00022448"/>
    </source>
</evidence>
<accession>W0RDA6</accession>
<dbReference type="PANTHER" id="PTHR30069:SF29">
    <property type="entry name" value="HEMOGLOBIN AND HEMOGLOBIN-HAPTOGLOBIN-BINDING PROTEIN 1-RELATED"/>
    <property type="match status" value="1"/>
</dbReference>
<comment type="similarity">
    <text evidence="10 11">Belongs to the TonB-dependent receptor family.</text>
</comment>
<dbReference type="InterPro" id="IPR000531">
    <property type="entry name" value="Beta-barrel_TonB"/>
</dbReference>
<dbReference type="AlphaFoldDB" id="W0RDA6"/>
<dbReference type="RefSeq" id="WP_025410286.1">
    <property type="nucleotide sequence ID" value="NZ_CP007128.1"/>
</dbReference>
<evidence type="ECO:0000256" key="3">
    <source>
        <dbReference type="ARBA" id="ARBA00022452"/>
    </source>
</evidence>
<dbReference type="Proteomes" id="UP000019151">
    <property type="component" value="Chromosome"/>
</dbReference>
<keyword evidence="4 10" id="KW-0812">Transmembrane</keyword>
<evidence type="ECO:0000256" key="11">
    <source>
        <dbReference type="RuleBase" id="RU003357"/>
    </source>
</evidence>
<evidence type="ECO:0000313" key="16">
    <source>
        <dbReference type="Proteomes" id="UP000019151"/>
    </source>
</evidence>
<dbReference type="InterPro" id="IPR036942">
    <property type="entry name" value="Beta-barrel_TonB_sf"/>
</dbReference>
<dbReference type="SUPFAM" id="SSF56935">
    <property type="entry name" value="Porins"/>
    <property type="match status" value="1"/>
</dbReference>
<evidence type="ECO:0000259" key="14">
    <source>
        <dbReference type="Pfam" id="PF07715"/>
    </source>
</evidence>
<evidence type="ECO:0000256" key="4">
    <source>
        <dbReference type="ARBA" id="ARBA00022692"/>
    </source>
</evidence>
<comment type="subcellular location">
    <subcellularLocation>
        <location evidence="1 10">Cell outer membrane</location>
        <topology evidence="1 10">Multi-pass membrane protein</topology>
    </subcellularLocation>
</comment>
<dbReference type="Gene3D" id="2.170.130.10">
    <property type="entry name" value="TonB-dependent receptor, plug domain"/>
    <property type="match status" value="1"/>
</dbReference>
<dbReference type="GO" id="GO:0015344">
    <property type="term" value="F:siderophore uptake transmembrane transporter activity"/>
    <property type="evidence" value="ECO:0007669"/>
    <property type="project" value="TreeGrafter"/>
</dbReference>
<evidence type="ECO:0000259" key="13">
    <source>
        <dbReference type="Pfam" id="PF00593"/>
    </source>
</evidence>
<feature type="domain" description="TonB-dependent receptor-like beta-barrel" evidence="13">
    <location>
        <begin position="416"/>
        <end position="714"/>
    </location>
</feature>
<keyword evidence="7 10" id="KW-0472">Membrane</keyword>